<dbReference type="AlphaFoldDB" id="A0A8K0SQ66"/>
<name>A0A8K0SQ66_9HYPO</name>
<reference evidence="2" key="1">
    <citation type="journal article" date="2021" name="Nat. Commun.">
        <title>Genetic determinants of endophytism in the Arabidopsis root mycobiome.</title>
        <authorList>
            <person name="Mesny F."/>
            <person name="Miyauchi S."/>
            <person name="Thiergart T."/>
            <person name="Pickel B."/>
            <person name="Atanasova L."/>
            <person name="Karlsson M."/>
            <person name="Huettel B."/>
            <person name="Barry K.W."/>
            <person name="Haridas S."/>
            <person name="Chen C."/>
            <person name="Bauer D."/>
            <person name="Andreopoulos W."/>
            <person name="Pangilinan J."/>
            <person name="LaButti K."/>
            <person name="Riley R."/>
            <person name="Lipzen A."/>
            <person name="Clum A."/>
            <person name="Drula E."/>
            <person name="Henrissat B."/>
            <person name="Kohler A."/>
            <person name="Grigoriev I.V."/>
            <person name="Martin F.M."/>
            <person name="Hacquard S."/>
        </authorList>
    </citation>
    <scope>NUCLEOTIDE SEQUENCE</scope>
    <source>
        <strain evidence="2">MPI-CAGE-CH-0235</strain>
    </source>
</reference>
<evidence type="ECO:0000313" key="3">
    <source>
        <dbReference type="Proteomes" id="UP000813444"/>
    </source>
</evidence>
<feature type="signal peptide" evidence="1">
    <location>
        <begin position="1"/>
        <end position="19"/>
    </location>
</feature>
<evidence type="ECO:0000256" key="1">
    <source>
        <dbReference type="SAM" id="SignalP"/>
    </source>
</evidence>
<protein>
    <recommendedName>
        <fullName evidence="4">Ubiquitin 3 binding protein But2 C-terminal domain-containing protein</fullName>
    </recommendedName>
</protein>
<dbReference type="Proteomes" id="UP000813444">
    <property type="component" value="Unassembled WGS sequence"/>
</dbReference>
<dbReference type="OrthoDB" id="5431298at2759"/>
<keyword evidence="3" id="KW-1185">Reference proteome</keyword>
<gene>
    <name evidence="2" type="ORF">B0I35DRAFT_434041</name>
</gene>
<feature type="chain" id="PRO_5035471343" description="Ubiquitin 3 binding protein But2 C-terminal domain-containing protein" evidence="1">
    <location>
        <begin position="20"/>
        <end position="199"/>
    </location>
</feature>
<organism evidence="2 3">
    <name type="scientific">Stachybotrys elegans</name>
    <dbReference type="NCBI Taxonomy" id="80388"/>
    <lineage>
        <taxon>Eukaryota</taxon>
        <taxon>Fungi</taxon>
        <taxon>Dikarya</taxon>
        <taxon>Ascomycota</taxon>
        <taxon>Pezizomycotina</taxon>
        <taxon>Sordariomycetes</taxon>
        <taxon>Hypocreomycetidae</taxon>
        <taxon>Hypocreales</taxon>
        <taxon>Stachybotryaceae</taxon>
        <taxon>Stachybotrys</taxon>
    </lineage>
</organism>
<evidence type="ECO:0008006" key="4">
    <source>
        <dbReference type="Google" id="ProtNLM"/>
    </source>
</evidence>
<dbReference type="EMBL" id="JAGPNK010000008">
    <property type="protein sequence ID" value="KAH7316808.1"/>
    <property type="molecule type" value="Genomic_DNA"/>
</dbReference>
<evidence type="ECO:0000313" key="2">
    <source>
        <dbReference type="EMBL" id="KAH7316808.1"/>
    </source>
</evidence>
<keyword evidence="1" id="KW-0732">Signal</keyword>
<sequence length="199" mass="21718">MALAKTLLSLLALATVALASPTAIVPRQQDAPSTGSVRRPAMHNIFPQQPDAHRGPLTGLHLETFANLSQLEQVAVFRGIPAAASNCVLQWDQADKDSRTFIVKGGSGLTRMRLLEGLPDGPITFDSIRPFDTAADEDQFGADFTLWDDEMYGAQTHIASSIPCAEDIFIKISMRDPTTKTSLYLGQDDNNGLWIEYDL</sequence>
<accession>A0A8K0SQ66</accession>
<proteinExistence type="predicted"/>
<comment type="caution">
    <text evidence="2">The sequence shown here is derived from an EMBL/GenBank/DDBJ whole genome shotgun (WGS) entry which is preliminary data.</text>
</comment>